<organism evidence="1 2">
    <name type="scientific">Kribbella antibiotica</name>
    <dbReference type="NCBI Taxonomy" id="190195"/>
    <lineage>
        <taxon>Bacteria</taxon>
        <taxon>Bacillati</taxon>
        <taxon>Actinomycetota</taxon>
        <taxon>Actinomycetes</taxon>
        <taxon>Propionibacteriales</taxon>
        <taxon>Kribbellaceae</taxon>
        <taxon>Kribbella</taxon>
    </lineage>
</organism>
<sequence>MPRDEEVVAIEQVMDLFATEALLALEKADRPAERLAEQWQRLGLDELQLSDSEAQQHLAAAVAGAPMDSSDLRREYRDSYGRSHVPPLADQWLDESLTRLARAGVLRDVVATGTKLKVSEPLRKAADDLVREGMQLLEGRRFLDHQQTAPLPGRKAQILGYATALTACTAYGTAVQSLSQPIPVQAVLLAPALVYLTARYRNLERDWMVGRHNQVTPAKDQLADARWDAADAVDAAAQPTRADTRVIRAARREAGPSR</sequence>
<dbReference type="Proteomes" id="UP000295124">
    <property type="component" value="Unassembled WGS sequence"/>
</dbReference>
<dbReference type="OrthoDB" id="3830983at2"/>
<proteinExistence type="predicted"/>
<comment type="caution">
    <text evidence="1">The sequence shown here is derived from an EMBL/GenBank/DDBJ whole genome shotgun (WGS) entry which is preliminary data.</text>
</comment>
<protein>
    <submittedName>
        <fullName evidence="1">Uncharacterized protein</fullName>
    </submittedName>
</protein>
<evidence type="ECO:0000313" key="1">
    <source>
        <dbReference type="EMBL" id="TDD61178.1"/>
    </source>
</evidence>
<dbReference type="EMBL" id="SMKX01000017">
    <property type="protein sequence ID" value="TDD61178.1"/>
    <property type="molecule type" value="Genomic_DNA"/>
</dbReference>
<dbReference type="RefSeq" id="WP_132166596.1">
    <property type="nucleotide sequence ID" value="NZ_SMKX01000017.1"/>
</dbReference>
<keyword evidence="2" id="KW-1185">Reference proteome</keyword>
<evidence type="ECO:0000313" key="2">
    <source>
        <dbReference type="Proteomes" id="UP000295124"/>
    </source>
</evidence>
<dbReference type="AlphaFoldDB" id="A0A4R4ZQE8"/>
<name>A0A4R4ZQE8_9ACTN</name>
<accession>A0A4R4ZQE8</accession>
<gene>
    <name evidence="1" type="ORF">E1263_08300</name>
</gene>
<reference evidence="1 2" key="1">
    <citation type="submission" date="2019-03" db="EMBL/GenBank/DDBJ databases">
        <title>Draft genome sequences of novel Actinobacteria.</title>
        <authorList>
            <person name="Sahin N."/>
            <person name="Ay H."/>
            <person name="Saygin H."/>
        </authorList>
    </citation>
    <scope>NUCLEOTIDE SEQUENCE [LARGE SCALE GENOMIC DNA]</scope>
    <source>
        <strain evidence="1 2">JCM 13523</strain>
    </source>
</reference>